<organism evidence="1 2">
    <name type="scientific">Staurois parvus</name>
    <dbReference type="NCBI Taxonomy" id="386267"/>
    <lineage>
        <taxon>Eukaryota</taxon>
        <taxon>Metazoa</taxon>
        <taxon>Chordata</taxon>
        <taxon>Craniata</taxon>
        <taxon>Vertebrata</taxon>
        <taxon>Euteleostomi</taxon>
        <taxon>Amphibia</taxon>
        <taxon>Batrachia</taxon>
        <taxon>Anura</taxon>
        <taxon>Neobatrachia</taxon>
        <taxon>Ranoidea</taxon>
        <taxon>Ranidae</taxon>
        <taxon>Staurois</taxon>
    </lineage>
</organism>
<comment type="caution">
    <text evidence="1">The sequence shown here is derived from an EMBL/GenBank/DDBJ whole genome shotgun (WGS) entry which is preliminary data.</text>
</comment>
<gene>
    <name evidence="1" type="ORF">SPARVUS_LOCUS13270506</name>
</gene>
<keyword evidence="2" id="KW-1185">Reference proteome</keyword>
<proteinExistence type="predicted"/>
<sequence length="124" mass="14555">MVKVREILPVRLYHWNNLDRFRHRCDPFDSQNQEDGKVLISCRFNDIFSSLATTNFTFITERDVHTETCIIPASIVRMLPPEDLKVQKSDNVKISLTWKMPKKHIFCISFVPSQVLQKGFRNMG</sequence>
<evidence type="ECO:0000313" key="2">
    <source>
        <dbReference type="Proteomes" id="UP001162483"/>
    </source>
</evidence>
<dbReference type="EMBL" id="CATNWA010017795">
    <property type="protein sequence ID" value="CAI9603157.1"/>
    <property type="molecule type" value="Genomic_DNA"/>
</dbReference>
<reference evidence="1" key="1">
    <citation type="submission" date="2023-05" db="EMBL/GenBank/DDBJ databases">
        <authorList>
            <person name="Stuckert A."/>
        </authorList>
    </citation>
    <scope>NUCLEOTIDE SEQUENCE</scope>
</reference>
<evidence type="ECO:0000313" key="1">
    <source>
        <dbReference type="EMBL" id="CAI9603157.1"/>
    </source>
</evidence>
<accession>A0ABN9G4M2</accession>
<name>A0ABN9G4M2_9NEOB</name>
<protein>
    <submittedName>
        <fullName evidence="1">Uncharacterized protein</fullName>
    </submittedName>
</protein>
<dbReference type="Proteomes" id="UP001162483">
    <property type="component" value="Unassembled WGS sequence"/>
</dbReference>
<feature type="non-terminal residue" evidence="1">
    <location>
        <position position="124"/>
    </location>
</feature>